<name>A0A9X3HW28_9VIBR</name>
<dbReference type="EMBL" id="JAKRRY010000007">
    <property type="protein sequence ID" value="MCW8345859.1"/>
    <property type="molecule type" value="Genomic_DNA"/>
</dbReference>
<gene>
    <name evidence="1" type="ORF">MD535_07530</name>
</gene>
<evidence type="ECO:0000313" key="2">
    <source>
        <dbReference type="Proteomes" id="UP001155587"/>
    </source>
</evidence>
<comment type="caution">
    <text evidence="1">The sequence shown here is derived from an EMBL/GenBank/DDBJ whole genome shotgun (WGS) entry which is preliminary data.</text>
</comment>
<proteinExistence type="predicted"/>
<evidence type="ECO:0000313" key="1">
    <source>
        <dbReference type="EMBL" id="MCW8345859.1"/>
    </source>
</evidence>
<sequence>MQNNYVKELATKTFQEDIAKEVQRAQQRPFHSPSFIAGLFTAVIVVNLL</sequence>
<dbReference type="RefSeq" id="WP_265674266.1">
    <property type="nucleotide sequence ID" value="NZ_JAKRRY010000007.1"/>
</dbReference>
<dbReference type="AlphaFoldDB" id="A0A9X3HW28"/>
<keyword evidence="2" id="KW-1185">Reference proteome</keyword>
<accession>A0A9X3HW28</accession>
<organism evidence="1 2">
    <name type="scientific">Vibrio qingdaonensis</name>
    <dbReference type="NCBI Taxonomy" id="2829491"/>
    <lineage>
        <taxon>Bacteria</taxon>
        <taxon>Pseudomonadati</taxon>
        <taxon>Pseudomonadota</taxon>
        <taxon>Gammaproteobacteria</taxon>
        <taxon>Vibrionales</taxon>
        <taxon>Vibrionaceae</taxon>
        <taxon>Vibrio</taxon>
    </lineage>
</organism>
<protein>
    <submittedName>
        <fullName evidence="1">Uncharacterized protein</fullName>
    </submittedName>
</protein>
<reference evidence="1" key="1">
    <citation type="submission" date="2022-02" db="EMBL/GenBank/DDBJ databases">
        <title>Vibrio sp. nov, a new bacterium isolated from seawater.</title>
        <authorList>
            <person name="Yuan Y."/>
        </authorList>
    </citation>
    <scope>NUCLEOTIDE SEQUENCE</scope>
    <source>
        <strain evidence="1">ZSDZ65</strain>
    </source>
</reference>
<dbReference type="Proteomes" id="UP001155587">
    <property type="component" value="Unassembled WGS sequence"/>
</dbReference>